<dbReference type="EMBL" id="WTYA01000006">
    <property type="protein sequence ID" value="MXP29008.1"/>
    <property type="molecule type" value="Genomic_DNA"/>
</dbReference>
<evidence type="ECO:0000313" key="2">
    <source>
        <dbReference type="Proteomes" id="UP000439780"/>
    </source>
</evidence>
<organism evidence="1 2">
    <name type="scientific">Qipengyuania algicida</name>
    <dbReference type="NCBI Taxonomy" id="1836209"/>
    <lineage>
        <taxon>Bacteria</taxon>
        <taxon>Pseudomonadati</taxon>
        <taxon>Pseudomonadota</taxon>
        <taxon>Alphaproteobacteria</taxon>
        <taxon>Sphingomonadales</taxon>
        <taxon>Erythrobacteraceae</taxon>
        <taxon>Qipengyuania</taxon>
    </lineage>
</organism>
<accession>A0A845APZ0</accession>
<name>A0A845APZ0_9SPHN</name>
<sequence>MAIRMQMVGRGAATRLCFPDYEDGSRLEELTSHIAAALCTNALYSGNNPLERLIGFHAYPEEFALWWDGFTCELGCTVPCGVAMETVADHLIVSGSFEVV</sequence>
<comment type="caution">
    <text evidence="1">The sequence shown here is derived from an EMBL/GenBank/DDBJ whole genome shotgun (WGS) entry which is preliminary data.</text>
</comment>
<proteinExistence type="predicted"/>
<protein>
    <submittedName>
        <fullName evidence="1">Uncharacterized protein</fullName>
    </submittedName>
</protein>
<evidence type="ECO:0000313" key="1">
    <source>
        <dbReference type="EMBL" id="MXP29008.1"/>
    </source>
</evidence>
<keyword evidence="2" id="KW-1185">Reference proteome</keyword>
<dbReference type="RefSeq" id="WP_160753307.1">
    <property type="nucleotide sequence ID" value="NZ_WTYA01000006.1"/>
</dbReference>
<gene>
    <name evidence="1" type="ORF">GRI58_09250</name>
</gene>
<reference evidence="1 2" key="1">
    <citation type="submission" date="2019-12" db="EMBL/GenBank/DDBJ databases">
        <title>Genomic-based taxomic classification of the family Erythrobacteraceae.</title>
        <authorList>
            <person name="Xu L."/>
        </authorList>
    </citation>
    <scope>NUCLEOTIDE SEQUENCE [LARGE SCALE GENOMIC DNA]</scope>
    <source>
        <strain evidence="1 2">KEMB 9005-328</strain>
    </source>
</reference>
<dbReference type="AlphaFoldDB" id="A0A845APZ0"/>
<dbReference type="Proteomes" id="UP000439780">
    <property type="component" value="Unassembled WGS sequence"/>
</dbReference>